<dbReference type="RefSeq" id="WP_042111983.1">
    <property type="nucleotide sequence ID" value="NZ_CABPSX010000016.1"/>
</dbReference>
<gene>
    <name evidence="2" type="ORF">EJE83_14365</name>
    <name evidence="3" type="ORF">PAP18089_05182</name>
</gene>
<feature type="domain" description="ABM" evidence="1">
    <location>
        <begin position="2"/>
        <end position="92"/>
    </location>
</feature>
<dbReference type="GO" id="GO:0004497">
    <property type="term" value="F:monooxygenase activity"/>
    <property type="evidence" value="ECO:0007669"/>
    <property type="project" value="UniProtKB-KW"/>
</dbReference>
<sequence length="99" mass="10958">MIFEIAQIEVKPGTEAAFEQGVAKAAPLFKGSKGCHGMRLLKSIEQPTHYSLVVTWETLEDHTVHFRNSEAFSQWRALVSDCFAAPPNVSHVTEALIGF</sequence>
<dbReference type="SUPFAM" id="SSF54909">
    <property type="entry name" value="Dimeric alpha+beta barrel"/>
    <property type="match status" value="1"/>
</dbReference>
<evidence type="ECO:0000313" key="5">
    <source>
        <dbReference type="Proteomes" id="UP000364291"/>
    </source>
</evidence>
<dbReference type="EMBL" id="CABPSX010000016">
    <property type="protein sequence ID" value="VVG74170.1"/>
    <property type="molecule type" value="Genomic_DNA"/>
</dbReference>
<evidence type="ECO:0000313" key="3">
    <source>
        <dbReference type="EMBL" id="VVG74170.1"/>
    </source>
</evidence>
<accession>A0A0B5EY53</accession>
<keyword evidence="4" id="KW-1185">Reference proteome</keyword>
<keyword evidence="3" id="KW-0503">Monooxygenase</keyword>
<name>A0A0B5EY53_9BURK</name>
<dbReference type="STRING" id="93218.XM39_00035"/>
<evidence type="ECO:0000259" key="1">
    <source>
        <dbReference type="PROSITE" id="PS51725"/>
    </source>
</evidence>
<dbReference type="AlphaFoldDB" id="A0A0B5EY53"/>
<dbReference type="OrthoDB" id="9798157at2"/>
<dbReference type="InterPro" id="IPR011008">
    <property type="entry name" value="Dimeric_a/b-barrel"/>
</dbReference>
<dbReference type="Proteomes" id="UP000270216">
    <property type="component" value="Unassembled WGS sequence"/>
</dbReference>
<dbReference type="KEGG" id="papi:SG18_00035"/>
<dbReference type="Pfam" id="PF03992">
    <property type="entry name" value="ABM"/>
    <property type="match status" value="1"/>
</dbReference>
<dbReference type="GeneID" id="47015635"/>
<dbReference type="Gene3D" id="3.30.70.100">
    <property type="match status" value="1"/>
</dbReference>
<organism evidence="3 5">
    <name type="scientific">Pandoraea apista</name>
    <dbReference type="NCBI Taxonomy" id="93218"/>
    <lineage>
        <taxon>Bacteria</taxon>
        <taxon>Pseudomonadati</taxon>
        <taxon>Pseudomonadota</taxon>
        <taxon>Betaproteobacteria</taxon>
        <taxon>Burkholderiales</taxon>
        <taxon>Burkholderiaceae</taxon>
        <taxon>Pandoraea</taxon>
    </lineage>
</organism>
<proteinExistence type="predicted"/>
<dbReference type="Proteomes" id="UP000364291">
    <property type="component" value="Unassembled WGS sequence"/>
</dbReference>
<reference evidence="2 4" key="1">
    <citation type="submission" date="2018-12" db="EMBL/GenBank/DDBJ databases">
        <title>Whole genome sequence of a Pandoraea apista isolate from a patient with cystic fibrosis.</title>
        <authorList>
            <person name="Kenna D.T."/>
            <person name="Turton J.F."/>
        </authorList>
    </citation>
    <scope>NUCLEOTIDE SEQUENCE [LARGE SCALE GENOMIC DNA]</scope>
    <source>
        <strain evidence="2 4">Pa13324</strain>
    </source>
</reference>
<dbReference type="PROSITE" id="PS51725">
    <property type="entry name" value="ABM"/>
    <property type="match status" value="1"/>
</dbReference>
<evidence type="ECO:0000313" key="4">
    <source>
        <dbReference type="Proteomes" id="UP000270216"/>
    </source>
</evidence>
<dbReference type="InterPro" id="IPR007138">
    <property type="entry name" value="ABM_dom"/>
</dbReference>
<reference evidence="3 5" key="2">
    <citation type="submission" date="2019-08" db="EMBL/GenBank/DDBJ databases">
        <authorList>
            <person name="Peeters C."/>
        </authorList>
    </citation>
    <scope>NUCLEOTIDE SEQUENCE [LARGE SCALE GENOMIC DNA]</scope>
    <source>
        <strain evidence="3 5">LMG 18089</strain>
    </source>
</reference>
<keyword evidence="3" id="KW-0560">Oxidoreductase</keyword>
<protein>
    <submittedName>
        <fullName evidence="3">Antibiotic biosynthesis monooxygenase</fullName>
    </submittedName>
</protein>
<dbReference type="EMBL" id="RWHX01000024">
    <property type="protein sequence ID" value="RSK79921.1"/>
    <property type="molecule type" value="Genomic_DNA"/>
</dbReference>
<evidence type="ECO:0000313" key="2">
    <source>
        <dbReference type="EMBL" id="RSK79921.1"/>
    </source>
</evidence>